<name>A0ABW6HQC8_9FLAO</name>
<dbReference type="InterPro" id="IPR032466">
    <property type="entry name" value="Metal_Hydrolase"/>
</dbReference>
<comment type="caution">
    <text evidence="1">The sequence shown here is derived from an EMBL/GenBank/DDBJ whole genome shotgun (WGS) entry which is preliminary data.</text>
</comment>
<gene>
    <name evidence="1" type="ORF">ACFX5D_14740</name>
</gene>
<protein>
    <submittedName>
        <fullName evidence="1">TatD family hydrolase</fullName>
        <ecNumber evidence="1">3.1.-.-</ecNumber>
    </submittedName>
</protein>
<dbReference type="EC" id="3.1.-.-" evidence="1"/>
<reference evidence="1 2" key="1">
    <citation type="submission" date="2024-06" db="EMBL/GenBank/DDBJ databases">
        <title>Flavobacterium spp. isolated from glacier.</title>
        <authorList>
            <person name="Han D."/>
        </authorList>
    </citation>
    <scope>NUCLEOTIDE SEQUENCE [LARGE SCALE GENOMIC DNA]</scope>
    <source>
        <strain evidence="1 2">LB3P45</strain>
    </source>
</reference>
<dbReference type="RefSeq" id="WP_379858969.1">
    <property type="nucleotide sequence ID" value="NZ_JBHZQA010000012.1"/>
</dbReference>
<dbReference type="Proteomes" id="UP001600039">
    <property type="component" value="Unassembled WGS sequence"/>
</dbReference>
<dbReference type="SUPFAM" id="SSF51556">
    <property type="entry name" value="Metallo-dependent hydrolases"/>
    <property type="match status" value="1"/>
</dbReference>
<dbReference type="EMBL" id="JBHZQA010000012">
    <property type="protein sequence ID" value="MFE3849222.1"/>
    <property type="molecule type" value="Genomic_DNA"/>
</dbReference>
<dbReference type="InterPro" id="IPR001130">
    <property type="entry name" value="TatD-like"/>
</dbReference>
<proteinExistence type="predicted"/>
<dbReference type="CDD" id="cd01310">
    <property type="entry name" value="TatD_DNAse"/>
    <property type="match status" value="1"/>
</dbReference>
<dbReference type="PANTHER" id="PTHR46124:SF3">
    <property type="entry name" value="HYDROLASE"/>
    <property type="match status" value="1"/>
</dbReference>
<dbReference type="GO" id="GO:0016787">
    <property type="term" value="F:hydrolase activity"/>
    <property type="evidence" value="ECO:0007669"/>
    <property type="project" value="UniProtKB-KW"/>
</dbReference>
<sequence length="223" mass="26000">MQFFNLHTHKFTNQPDVLELVNQYPWEFDETIPFYSIGIHPWFIVEERLENDFAIIESKLQEPSCLAMGECGLDKRIEVPIELQQFVFEKQLLLAQKYQKPVVIHCVAAFQELIETVKKLNITVPILIHGFSKSEQLAKQLLENGFYISFGKYLLQSRSFGTELELVFKNMPNGRFFLETDTVEEGIETVYELAAKYKGVSVEEMQNLVNDNFSNVFKIKFLK</sequence>
<keyword evidence="1" id="KW-0378">Hydrolase</keyword>
<keyword evidence="2" id="KW-1185">Reference proteome</keyword>
<dbReference type="Gene3D" id="3.20.20.140">
    <property type="entry name" value="Metal-dependent hydrolases"/>
    <property type="match status" value="1"/>
</dbReference>
<dbReference type="PIRSF" id="PIRSF005902">
    <property type="entry name" value="DNase_TatD"/>
    <property type="match status" value="1"/>
</dbReference>
<accession>A0ABW6HQC8</accession>
<dbReference type="Pfam" id="PF01026">
    <property type="entry name" value="TatD_DNase"/>
    <property type="match status" value="1"/>
</dbReference>
<dbReference type="PANTHER" id="PTHR46124">
    <property type="entry name" value="D-AMINOACYL-TRNA DEACYLASE"/>
    <property type="match status" value="1"/>
</dbReference>
<evidence type="ECO:0000313" key="2">
    <source>
        <dbReference type="Proteomes" id="UP001600039"/>
    </source>
</evidence>
<evidence type="ECO:0000313" key="1">
    <source>
        <dbReference type="EMBL" id="MFE3849222.1"/>
    </source>
</evidence>
<organism evidence="1 2">
    <name type="scientific">Flavobacterium fructosi</name>
    <dbReference type="NCBI Taxonomy" id="3230416"/>
    <lineage>
        <taxon>Bacteria</taxon>
        <taxon>Pseudomonadati</taxon>
        <taxon>Bacteroidota</taxon>
        <taxon>Flavobacteriia</taxon>
        <taxon>Flavobacteriales</taxon>
        <taxon>Flavobacteriaceae</taxon>
        <taxon>Flavobacterium</taxon>
    </lineage>
</organism>